<proteinExistence type="predicted"/>
<organism evidence="4 5">
    <name type="scientific">Arenibacter antarcticus</name>
    <dbReference type="NCBI Taxonomy" id="2040469"/>
    <lineage>
        <taxon>Bacteria</taxon>
        <taxon>Pseudomonadati</taxon>
        <taxon>Bacteroidota</taxon>
        <taxon>Flavobacteriia</taxon>
        <taxon>Flavobacteriales</taxon>
        <taxon>Flavobacteriaceae</taxon>
        <taxon>Arenibacter</taxon>
    </lineage>
</organism>
<evidence type="ECO:0000259" key="3">
    <source>
        <dbReference type="Pfam" id="PF22725"/>
    </source>
</evidence>
<dbReference type="Gene3D" id="3.40.50.720">
    <property type="entry name" value="NAD(P)-binding Rossmann-like Domain"/>
    <property type="match status" value="1"/>
</dbReference>
<sequence length="375" mass="41856">MKKQIKNSSKILSFPSLILMLLLTPLNLSSQLNNEPIRLGVAGLSHDHVHWILGRQDQTDLKIVGIVEPNKELVARHAKHYGFSMDLVFDTLEEMIAETQPQAVAAFGSIYEHLAVVEACAPKGVHVMVEKPLAVSMDHAFKMKSLAEKYNIHLLTNYETSWYATNHKANEIVQAGKIGDLRKIVVHDGHKGPKEIGVSKEFLEWLTDPKLNGAGALTDFGCYGANLITWLTKGQKPEAVMALAQTFKPDTYPNVDDEATIILQFPKMQGIIQASWNWPFSRKDMEVYGSTGYVISENATEMTSKFKADKNKQKDTLNPLTNPYRDPFALLAAVINNEITLQDYDLPALANNMIVVEILEAAKESVRTGKWISLK</sequence>
<feature type="domain" description="GFO/IDH/MocA-like oxidoreductase" evidence="3">
    <location>
        <begin position="168"/>
        <end position="294"/>
    </location>
</feature>
<comment type="caution">
    <text evidence="4">The sequence shown here is derived from an EMBL/GenBank/DDBJ whole genome shotgun (WGS) entry which is preliminary data.</text>
</comment>
<reference evidence="5" key="1">
    <citation type="journal article" date="2019" name="Int. J. Syst. Evol. Microbiol.">
        <title>The Global Catalogue of Microorganisms (GCM) 10K type strain sequencing project: providing services to taxonomists for standard genome sequencing and annotation.</title>
        <authorList>
            <consortium name="The Broad Institute Genomics Platform"/>
            <consortium name="The Broad Institute Genome Sequencing Center for Infectious Disease"/>
            <person name="Wu L."/>
            <person name="Ma J."/>
        </authorList>
    </citation>
    <scope>NUCLEOTIDE SEQUENCE [LARGE SCALE GENOMIC DNA]</scope>
    <source>
        <strain evidence="5">KCTC 52924</strain>
    </source>
</reference>
<dbReference type="InterPro" id="IPR036291">
    <property type="entry name" value="NAD(P)-bd_dom_sf"/>
</dbReference>
<dbReference type="Gene3D" id="3.30.360.10">
    <property type="entry name" value="Dihydrodipicolinate Reductase, domain 2"/>
    <property type="match status" value="1"/>
</dbReference>
<dbReference type="Proteomes" id="UP001597532">
    <property type="component" value="Unassembled WGS sequence"/>
</dbReference>
<evidence type="ECO:0000259" key="2">
    <source>
        <dbReference type="Pfam" id="PF01408"/>
    </source>
</evidence>
<dbReference type="EMBL" id="JBHUOK010000033">
    <property type="protein sequence ID" value="MFD2791375.1"/>
    <property type="molecule type" value="Genomic_DNA"/>
</dbReference>
<dbReference type="RefSeq" id="WP_377974045.1">
    <property type="nucleotide sequence ID" value="NZ_JBHUOK010000033.1"/>
</dbReference>
<dbReference type="InterPro" id="IPR055170">
    <property type="entry name" value="GFO_IDH_MocA-like_dom"/>
</dbReference>
<keyword evidence="5" id="KW-1185">Reference proteome</keyword>
<evidence type="ECO:0000256" key="1">
    <source>
        <dbReference type="ARBA" id="ARBA00023002"/>
    </source>
</evidence>
<accession>A0ABW5VM17</accession>
<name>A0ABW5VM17_9FLAO</name>
<evidence type="ECO:0000313" key="4">
    <source>
        <dbReference type="EMBL" id="MFD2791375.1"/>
    </source>
</evidence>
<dbReference type="InterPro" id="IPR000683">
    <property type="entry name" value="Gfo/Idh/MocA-like_OxRdtase_N"/>
</dbReference>
<protein>
    <submittedName>
        <fullName evidence="4">Gfo/Idh/MocA family protein</fullName>
    </submittedName>
</protein>
<dbReference type="Pfam" id="PF01408">
    <property type="entry name" value="GFO_IDH_MocA"/>
    <property type="match status" value="1"/>
</dbReference>
<dbReference type="PANTHER" id="PTHR43818:SF11">
    <property type="entry name" value="BCDNA.GH03377"/>
    <property type="match status" value="1"/>
</dbReference>
<dbReference type="SUPFAM" id="SSF51735">
    <property type="entry name" value="NAD(P)-binding Rossmann-fold domains"/>
    <property type="match status" value="1"/>
</dbReference>
<gene>
    <name evidence="4" type="ORF">ACFS1K_16505</name>
</gene>
<feature type="domain" description="Gfo/Idh/MocA-like oxidoreductase N-terminal" evidence="2">
    <location>
        <begin position="39"/>
        <end position="154"/>
    </location>
</feature>
<dbReference type="InterPro" id="IPR050463">
    <property type="entry name" value="Gfo/Idh/MocA_oxidrdct_glycsds"/>
</dbReference>
<keyword evidence="1" id="KW-0560">Oxidoreductase</keyword>
<dbReference type="SUPFAM" id="SSF55347">
    <property type="entry name" value="Glyceraldehyde-3-phosphate dehydrogenase-like, C-terminal domain"/>
    <property type="match status" value="1"/>
</dbReference>
<dbReference type="PANTHER" id="PTHR43818">
    <property type="entry name" value="BCDNA.GH03377"/>
    <property type="match status" value="1"/>
</dbReference>
<evidence type="ECO:0000313" key="5">
    <source>
        <dbReference type="Proteomes" id="UP001597532"/>
    </source>
</evidence>
<dbReference type="Pfam" id="PF22725">
    <property type="entry name" value="GFO_IDH_MocA_C3"/>
    <property type="match status" value="1"/>
</dbReference>